<name>F8MNF6_NEUT8</name>
<dbReference type="KEGG" id="nte:NEUTE1DRAFT43927"/>
<evidence type="ECO:0000313" key="1">
    <source>
        <dbReference type="EMBL" id="EGO56131.1"/>
    </source>
</evidence>
<dbReference type="GeneID" id="20827920"/>
<organism evidence="1 2">
    <name type="scientific">Neurospora tetrasperma (strain FGSC 2508 / ATCC MYA-4615 / P0657)</name>
    <dbReference type="NCBI Taxonomy" id="510951"/>
    <lineage>
        <taxon>Eukaryota</taxon>
        <taxon>Fungi</taxon>
        <taxon>Dikarya</taxon>
        <taxon>Ascomycota</taxon>
        <taxon>Pezizomycotina</taxon>
        <taxon>Sordariomycetes</taxon>
        <taxon>Sordariomycetidae</taxon>
        <taxon>Sordariales</taxon>
        <taxon>Sordariaceae</taxon>
        <taxon>Neurospora</taxon>
    </lineage>
</organism>
<dbReference type="AlphaFoldDB" id="F8MNF6"/>
<dbReference type="HOGENOM" id="CLU_3129812_0_0_1"/>
<dbReference type="EMBL" id="GL891305">
    <property type="protein sequence ID" value="EGO56131.1"/>
    <property type="molecule type" value="Genomic_DNA"/>
</dbReference>
<dbReference type="Proteomes" id="UP000008065">
    <property type="component" value="Unassembled WGS sequence"/>
</dbReference>
<evidence type="ECO:0000313" key="2">
    <source>
        <dbReference type="Proteomes" id="UP000008065"/>
    </source>
</evidence>
<accession>F8MNF6</accession>
<proteinExistence type="predicted"/>
<gene>
    <name evidence="1" type="ORF">NEUTE1DRAFT_43927</name>
</gene>
<dbReference type="VEuPathDB" id="FungiDB:NEUTE1DRAFT_43927"/>
<keyword evidence="2" id="KW-1185">Reference proteome</keyword>
<reference evidence="2" key="1">
    <citation type="journal article" date="2011" name="Genetics">
        <title>Massive changes in genome architecture accompany the transition to self-fertility in the filamentous fungus Neurospora tetrasperma.</title>
        <authorList>
            <person name="Ellison C.E."/>
            <person name="Stajich J.E."/>
            <person name="Jacobson D.J."/>
            <person name="Natvig D.O."/>
            <person name="Lapidus A."/>
            <person name="Foster B."/>
            <person name="Aerts A."/>
            <person name="Riley R."/>
            <person name="Lindquist E.A."/>
            <person name="Grigoriev I.V."/>
            <person name="Taylor J.W."/>
        </authorList>
    </citation>
    <scope>NUCLEOTIDE SEQUENCE [LARGE SCALE GENOMIC DNA]</scope>
    <source>
        <strain evidence="2">FGSC 2508 / P0657</strain>
    </source>
</reference>
<feature type="non-terminal residue" evidence="1">
    <location>
        <position position="1"/>
    </location>
</feature>
<dbReference type="RefSeq" id="XP_009851568.1">
    <property type="nucleotide sequence ID" value="XM_009853266.1"/>
</dbReference>
<protein>
    <submittedName>
        <fullName evidence="1">Uncharacterized protein</fullName>
    </submittedName>
</protein>
<sequence length="50" mass="5730">VSYNALTHNSLVHFRSQTSDLNYLHRRYELRPNTCARDKTAAVSPPSSVR</sequence>